<reference evidence="2 3" key="1">
    <citation type="journal article" date="2021" name="Phytopathology">
        <title>Complete genome sequence of Ralstonia syzygii subsp. indonesiensis strain LLRS-1, isolated from wilted tobacco in China.</title>
        <authorList>
            <person name="Lu C.H."/>
            <person name="Li J.Y."/>
            <person name="Mi M.G."/>
            <person name="Lin Z.L."/>
            <person name="Jiang N."/>
            <person name="Gai X."/>
            <person name="Ma J.H."/>
            <person name="Lei L.P."/>
            <person name="Xia Z.Y."/>
        </authorList>
    </citation>
    <scope>NUCLEOTIDE SEQUENCE [LARGE SCALE GENOMIC DNA]</scope>
    <source>
        <strain evidence="2 3">LLRS-1</strain>
    </source>
</reference>
<dbReference type="Pfam" id="PF00903">
    <property type="entry name" value="Glyoxalase"/>
    <property type="match status" value="1"/>
</dbReference>
<dbReference type="GeneID" id="97323603"/>
<sequence length="160" mass="17371">MKRFHVHVHVDDLGKSIAFYSKLFAAEPTRVESDYAKWMLEDPRINFAISTRGSQAGVDHLGFQVDDPAELAELKARAEAADMALLDEGETTCCYARSDKHWITDPQGIAWEHFHSLGTIPMFSEGKKDKAAAEGSACCAPSAPRGKPIGVAVKSGSSCC</sequence>
<protein>
    <submittedName>
        <fullName evidence="2">Glyoxalase/bleomycin resistance/dioxygenase family protein</fullName>
    </submittedName>
</protein>
<dbReference type="PANTHER" id="PTHR41294">
    <property type="entry name" value="CADMIUM-INDUCED PROTEIN CADI"/>
    <property type="match status" value="1"/>
</dbReference>
<dbReference type="PANTHER" id="PTHR41294:SF1">
    <property type="entry name" value="CADMIUM-INDUCED PROTEIN CADI"/>
    <property type="match status" value="1"/>
</dbReference>
<dbReference type="EMBL" id="CP046729">
    <property type="protein sequence ID" value="QUP53841.1"/>
    <property type="molecule type" value="Genomic_DNA"/>
</dbReference>
<name>A0ABX7ZFI2_9RALS</name>
<dbReference type="Proteomes" id="UP000677898">
    <property type="component" value="Chromosome"/>
</dbReference>
<dbReference type="CDD" id="cd07254">
    <property type="entry name" value="VOC_like"/>
    <property type="match status" value="1"/>
</dbReference>
<gene>
    <name evidence="2" type="ORF">GO998_08775</name>
</gene>
<feature type="domain" description="VOC" evidence="1">
    <location>
        <begin position="2"/>
        <end position="116"/>
    </location>
</feature>
<dbReference type="NCBIfam" id="NF041414">
    <property type="entry name" value="ArsI_CadI_VOC"/>
    <property type="match status" value="1"/>
</dbReference>
<dbReference type="InterPro" id="IPR004360">
    <property type="entry name" value="Glyas_Fos-R_dOase_dom"/>
</dbReference>
<dbReference type="InterPro" id="IPR052393">
    <property type="entry name" value="Cadmium-induced_rsp"/>
</dbReference>
<organism evidence="2 3">
    <name type="scientific">Ralstonia syzygii</name>
    <dbReference type="NCBI Taxonomy" id="28097"/>
    <lineage>
        <taxon>Bacteria</taxon>
        <taxon>Pseudomonadati</taxon>
        <taxon>Pseudomonadota</taxon>
        <taxon>Betaproteobacteria</taxon>
        <taxon>Burkholderiales</taxon>
        <taxon>Burkholderiaceae</taxon>
        <taxon>Ralstonia</taxon>
        <taxon>Ralstonia solanacearum species complex</taxon>
    </lineage>
</organism>
<evidence type="ECO:0000313" key="3">
    <source>
        <dbReference type="Proteomes" id="UP000677898"/>
    </source>
</evidence>
<evidence type="ECO:0000259" key="1">
    <source>
        <dbReference type="PROSITE" id="PS51819"/>
    </source>
</evidence>
<dbReference type="SUPFAM" id="SSF54593">
    <property type="entry name" value="Glyoxalase/Bleomycin resistance protein/Dihydroxybiphenyl dioxygenase"/>
    <property type="match status" value="1"/>
</dbReference>
<dbReference type="InterPro" id="IPR037523">
    <property type="entry name" value="VOC_core"/>
</dbReference>
<dbReference type="InterPro" id="IPR049789">
    <property type="entry name" value="ArsI/CadI-like"/>
</dbReference>
<accession>A0ABX7ZFI2</accession>
<dbReference type="RefSeq" id="WP_075467171.1">
    <property type="nucleotide sequence ID" value="NZ_CP046729.1"/>
</dbReference>
<proteinExistence type="predicted"/>
<dbReference type="InterPro" id="IPR029068">
    <property type="entry name" value="Glyas_Bleomycin-R_OHBP_Dase"/>
</dbReference>
<dbReference type="PROSITE" id="PS51819">
    <property type="entry name" value="VOC"/>
    <property type="match status" value="1"/>
</dbReference>
<evidence type="ECO:0000313" key="2">
    <source>
        <dbReference type="EMBL" id="QUP53841.1"/>
    </source>
</evidence>
<keyword evidence="3" id="KW-1185">Reference proteome</keyword>
<dbReference type="Gene3D" id="3.10.180.10">
    <property type="entry name" value="2,3-Dihydroxybiphenyl 1,2-Dioxygenase, domain 1"/>
    <property type="match status" value="1"/>
</dbReference>